<evidence type="ECO:0000313" key="2">
    <source>
        <dbReference type="Proteomes" id="UP001497644"/>
    </source>
</evidence>
<organism evidence="1 2">
    <name type="scientific">Lasius platythorax</name>
    <dbReference type="NCBI Taxonomy" id="488582"/>
    <lineage>
        <taxon>Eukaryota</taxon>
        <taxon>Metazoa</taxon>
        <taxon>Ecdysozoa</taxon>
        <taxon>Arthropoda</taxon>
        <taxon>Hexapoda</taxon>
        <taxon>Insecta</taxon>
        <taxon>Pterygota</taxon>
        <taxon>Neoptera</taxon>
        <taxon>Endopterygota</taxon>
        <taxon>Hymenoptera</taxon>
        <taxon>Apocrita</taxon>
        <taxon>Aculeata</taxon>
        <taxon>Formicoidea</taxon>
        <taxon>Formicidae</taxon>
        <taxon>Formicinae</taxon>
        <taxon>Lasius</taxon>
        <taxon>Lasius</taxon>
    </lineage>
</organism>
<protein>
    <submittedName>
        <fullName evidence="1">Uncharacterized protein</fullName>
    </submittedName>
</protein>
<proteinExistence type="predicted"/>
<keyword evidence="2" id="KW-1185">Reference proteome</keyword>
<evidence type="ECO:0000313" key="1">
    <source>
        <dbReference type="EMBL" id="CAL1687279.1"/>
    </source>
</evidence>
<dbReference type="AlphaFoldDB" id="A0AAV2P2Z1"/>
<gene>
    <name evidence="1" type="ORF">LPLAT_LOCUS12510</name>
</gene>
<name>A0AAV2P2Z1_9HYME</name>
<dbReference type="EMBL" id="OZ034830">
    <property type="protein sequence ID" value="CAL1687279.1"/>
    <property type="molecule type" value="Genomic_DNA"/>
</dbReference>
<sequence length="85" mass="9682">MEEAMAKSTKRGRMRRVIRCLSLPSTCPPDRFVGGNVGLENFTGITTRMILRFPLARSSRSNVTRGENFALFLEETFEREEKLNG</sequence>
<dbReference type="Proteomes" id="UP001497644">
    <property type="component" value="Chromosome 7"/>
</dbReference>
<accession>A0AAV2P2Z1</accession>
<reference evidence="1" key="1">
    <citation type="submission" date="2024-04" db="EMBL/GenBank/DDBJ databases">
        <authorList>
            <consortium name="Molecular Ecology Group"/>
        </authorList>
    </citation>
    <scope>NUCLEOTIDE SEQUENCE</scope>
</reference>